<gene>
    <name evidence="4" type="ORF">ACFFF6_17375</name>
</gene>
<feature type="domain" description="ChlI/MoxR AAA lid" evidence="3">
    <location>
        <begin position="270"/>
        <end position="341"/>
    </location>
</feature>
<dbReference type="InterPro" id="IPR050764">
    <property type="entry name" value="CbbQ/NirQ/NorQ/GpvN"/>
</dbReference>
<evidence type="ECO:0000259" key="3">
    <source>
        <dbReference type="Pfam" id="PF17863"/>
    </source>
</evidence>
<dbReference type="InterPro" id="IPR027417">
    <property type="entry name" value="P-loop_NTPase"/>
</dbReference>
<evidence type="ECO:0000313" key="4">
    <source>
        <dbReference type="EMBL" id="MFC0675723.1"/>
    </source>
</evidence>
<evidence type="ECO:0000313" key="5">
    <source>
        <dbReference type="Proteomes" id="UP001589793"/>
    </source>
</evidence>
<dbReference type="PIRSF" id="PIRSF002849">
    <property type="entry name" value="AAA_ATPase_chaperone_MoxR_prd"/>
    <property type="match status" value="1"/>
</dbReference>
<feature type="region of interest" description="Disordered" evidence="1">
    <location>
        <begin position="1"/>
        <end position="28"/>
    </location>
</feature>
<dbReference type="EMBL" id="JBHLSV010000028">
    <property type="protein sequence ID" value="MFC0675723.1"/>
    <property type="molecule type" value="Genomic_DNA"/>
</dbReference>
<dbReference type="Gene3D" id="3.40.50.300">
    <property type="entry name" value="P-loop containing nucleotide triphosphate hydrolases"/>
    <property type="match status" value="1"/>
</dbReference>
<dbReference type="Pfam" id="PF17863">
    <property type="entry name" value="AAA_lid_2"/>
    <property type="match status" value="1"/>
</dbReference>
<evidence type="ECO:0000259" key="2">
    <source>
        <dbReference type="Pfam" id="PF07726"/>
    </source>
</evidence>
<dbReference type="PANTHER" id="PTHR42759">
    <property type="entry name" value="MOXR FAMILY PROTEIN"/>
    <property type="match status" value="1"/>
</dbReference>
<dbReference type="PANTHER" id="PTHR42759:SF5">
    <property type="entry name" value="METHANOL DEHYDROGENASE REGULATOR"/>
    <property type="match status" value="1"/>
</dbReference>
<dbReference type="InterPro" id="IPR011703">
    <property type="entry name" value="ATPase_AAA-3"/>
</dbReference>
<feature type="domain" description="ATPase AAA-3" evidence="2">
    <location>
        <begin position="71"/>
        <end position="200"/>
    </location>
</feature>
<dbReference type="RefSeq" id="WP_376982757.1">
    <property type="nucleotide sequence ID" value="NZ_JBHLSV010000028.1"/>
</dbReference>
<dbReference type="Pfam" id="PF07726">
    <property type="entry name" value="AAA_3"/>
    <property type="match status" value="1"/>
</dbReference>
<dbReference type="Gene3D" id="1.10.8.80">
    <property type="entry name" value="Magnesium chelatase subunit I, C-Terminal domain"/>
    <property type="match status" value="1"/>
</dbReference>
<name>A0ABV6RFE0_9MICO</name>
<sequence length="350" mass="37469">MLEADPAAQTATAPAVDAAAQTADQGAPITEDQAGRVAALGAEIGHEIDRVLEGKARAVRLAVTVLLADGHLLLEDVPGVGKTLLAKALAAALGARRSRIQFTPDLLPGDITGASIYDQSTGSFTFRRGAVFTHILLADEINRASPKTQSALLESMEERQVSVDGTTYELDSPFMVIATANPVEMEGTYHLPEAQRDRFLAQISLGYPGHEAELRMLAAQTAPLPQDHREPVQQIRARTSPAEVAQLIRLTRRVHASPALLDYIVRLAAATRGHGQVVLGASPRAAVHLVRMLKAAAALDGRTYVVPEDVRQLIGPVWRHRLHLSPQALSRGVSAADVLRDVLASTPLNR</sequence>
<dbReference type="Proteomes" id="UP001589793">
    <property type="component" value="Unassembled WGS sequence"/>
</dbReference>
<accession>A0ABV6RFE0</accession>
<evidence type="ECO:0000256" key="1">
    <source>
        <dbReference type="SAM" id="MobiDB-lite"/>
    </source>
</evidence>
<proteinExistence type="predicted"/>
<protein>
    <submittedName>
        <fullName evidence="4">AAA family ATPase</fullName>
    </submittedName>
</protein>
<dbReference type="SUPFAM" id="SSF52540">
    <property type="entry name" value="P-loop containing nucleoside triphosphate hydrolases"/>
    <property type="match status" value="1"/>
</dbReference>
<organism evidence="4 5">
    <name type="scientific">Brachybacterium hainanense</name>
    <dbReference type="NCBI Taxonomy" id="1541174"/>
    <lineage>
        <taxon>Bacteria</taxon>
        <taxon>Bacillati</taxon>
        <taxon>Actinomycetota</taxon>
        <taxon>Actinomycetes</taxon>
        <taxon>Micrococcales</taxon>
        <taxon>Dermabacteraceae</taxon>
        <taxon>Brachybacterium</taxon>
    </lineage>
</organism>
<dbReference type="InterPro" id="IPR041628">
    <property type="entry name" value="ChlI/MoxR_AAA_lid"/>
</dbReference>
<reference evidence="4 5" key="1">
    <citation type="submission" date="2024-09" db="EMBL/GenBank/DDBJ databases">
        <authorList>
            <person name="Sun Q."/>
            <person name="Mori K."/>
        </authorList>
    </citation>
    <scope>NUCLEOTIDE SEQUENCE [LARGE SCALE GENOMIC DNA]</scope>
    <source>
        <strain evidence="4 5">CICC 10874</strain>
    </source>
</reference>
<keyword evidence="5" id="KW-1185">Reference proteome</keyword>
<comment type="caution">
    <text evidence="4">The sequence shown here is derived from an EMBL/GenBank/DDBJ whole genome shotgun (WGS) entry which is preliminary data.</text>
</comment>